<dbReference type="Gene3D" id="1.10.490.110">
    <property type="entry name" value="Uncharacterized conserved protein DUF2267"/>
    <property type="match status" value="1"/>
</dbReference>
<organism evidence="1 2">
    <name type="scientific">Halopiger xanaduensis (strain DSM 18323 / JCM 14033 / SH-6)</name>
    <dbReference type="NCBI Taxonomy" id="797210"/>
    <lineage>
        <taxon>Archaea</taxon>
        <taxon>Methanobacteriati</taxon>
        <taxon>Methanobacteriota</taxon>
        <taxon>Stenosarchaea group</taxon>
        <taxon>Halobacteria</taxon>
        <taxon>Halobacteriales</taxon>
        <taxon>Natrialbaceae</taxon>
        <taxon>Halopiger</taxon>
    </lineage>
</organism>
<dbReference type="HOGENOM" id="CLU_121888_2_0_2"/>
<reference evidence="1 2" key="1">
    <citation type="journal article" date="2012" name="Stand. Genomic Sci.">
        <title>Complete genome sequence of Halopiger xanaduensis type strain (SH-6(T)).</title>
        <authorList>
            <person name="Anderson I."/>
            <person name="Tindall B.J."/>
            <person name="Rohde M."/>
            <person name="Lucas S."/>
            <person name="Han J."/>
            <person name="Lapidus A."/>
            <person name="Cheng J.F."/>
            <person name="Goodwin L."/>
            <person name="Pitluck S."/>
            <person name="Peters L."/>
            <person name="Pati A."/>
            <person name="Mikhailova N."/>
            <person name="Pagani I."/>
            <person name="Teshima H."/>
            <person name="Han C."/>
            <person name="Tapia R."/>
            <person name="Land M."/>
            <person name="Woyke T."/>
            <person name="Klenk H.P."/>
            <person name="Kyrpides N."/>
            <person name="Ivanova N."/>
        </authorList>
    </citation>
    <scope>NUCLEOTIDE SEQUENCE [LARGE SCALE GENOMIC DNA]</scope>
    <source>
        <strain evidence="2">DSM 18323 / JCM 14033 / SH-6</strain>
    </source>
</reference>
<dbReference type="eggNOG" id="arCOG06189">
    <property type="taxonomic scope" value="Archaea"/>
</dbReference>
<proteinExistence type="predicted"/>
<dbReference type="Proteomes" id="UP000006794">
    <property type="component" value="Chromosome"/>
</dbReference>
<sequence length="150" mass="16127">MPAVAGPTATGDSVQAEGMERHDFYGSVQFEADLADEADARDATQAVLSALGERLDETRLQRIDGELPAEIGDHLVEGASGRRFDYDEFLERITERADRADTGEPEALAQAVVGTALEHISDEEAEGLRDRLEELEFGAAIPETGPGARS</sequence>
<dbReference type="AlphaFoldDB" id="F8D3I4"/>
<dbReference type="InterPro" id="IPR038282">
    <property type="entry name" value="DUF2267_sf"/>
</dbReference>
<dbReference type="Pfam" id="PF10025">
    <property type="entry name" value="DUF2267"/>
    <property type="match status" value="1"/>
</dbReference>
<protein>
    <recommendedName>
        <fullName evidence="3">DUF2267 domain-containing protein</fullName>
    </recommendedName>
</protein>
<evidence type="ECO:0000313" key="2">
    <source>
        <dbReference type="Proteomes" id="UP000006794"/>
    </source>
</evidence>
<dbReference type="EMBL" id="CP002839">
    <property type="protein sequence ID" value="AEH36213.1"/>
    <property type="molecule type" value="Genomic_DNA"/>
</dbReference>
<name>F8D3I4_HALXS</name>
<accession>F8D3I4</accession>
<gene>
    <name evidence="1" type="ordered locus">Halxa_1581</name>
</gene>
<dbReference type="InterPro" id="IPR018727">
    <property type="entry name" value="DUF2267"/>
</dbReference>
<evidence type="ECO:0000313" key="1">
    <source>
        <dbReference type="EMBL" id="AEH36213.1"/>
    </source>
</evidence>
<dbReference type="STRING" id="797210.Halxa_1581"/>
<keyword evidence="2" id="KW-1185">Reference proteome</keyword>
<dbReference type="KEGG" id="hxa:Halxa_1581"/>
<evidence type="ECO:0008006" key="3">
    <source>
        <dbReference type="Google" id="ProtNLM"/>
    </source>
</evidence>